<dbReference type="Proteomes" id="UP000509418">
    <property type="component" value="Chromosome"/>
</dbReference>
<evidence type="ECO:0000313" key="2">
    <source>
        <dbReference type="Proteomes" id="UP000509418"/>
    </source>
</evidence>
<proteinExistence type="predicted"/>
<evidence type="ECO:0000313" key="1">
    <source>
        <dbReference type="EMBL" id="QKZ23851.1"/>
    </source>
</evidence>
<sequence>MTPPVDTPNRPPPSPLEAAPAAWEYERDTRFAAFIKARLAYVDATGCTEERRFTEGLRDVFTEWSRTREPAHHRKDDPLAEHRRSLGWVLRCIAQRVWKGAPGWEPAFQPQAQPPEWALEATT</sequence>
<organism evidence="1 2">
    <name type="scientific">Streptomyces chartreusis</name>
    <dbReference type="NCBI Taxonomy" id="1969"/>
    <lineage>
        <taxon>Bacteria</taxon>
        <taxon>Bacillati</taxon>
        <taxon>Actinomycetota</taxon>
        <taxon>Actinomycetes</taxon>
        <taxon>Kitasatosporales</taxon>
        <taxon>Streptomycetaceae</taxon>
        <taxon>Streptomyces</taxon>
    </lineage>
</organism>
<name>A0A7H8TK00_STRCX</name>
<gene>
    <name evidence="1" type="ORF">HUT05_44745</name>
</gene>
<reference evidence="1 2" key="1">
    <citation type="submission" date="2020-06" db="EMBL/GenBank/DDBJ databases">
        <title>Genome mining for natural products.</title>
        <authorList>
            <person name="Zhang B."/>
            <person name="Shi J."/>
            <person name="Ge H."/>
        </authorList>
    </citation>
    <scope>NUCLEOTIDE SEQUENCE [LARGE SCALE GENOMIC DNA]</scope>
    <source>
        <strain evidence="1 2">NA02069</strain>
    </source>
</reference>
<protein>
    <submittedName>
        <fullName evidence="1">Uncharacterized protein</fullName>
    </submittedName>
</protein>
<keyword evidence="2" id="KW-1185">Reference proteome</keyword>
<dbReference type="RefSeq" id="WP_176578465.1">
    <property type="nucleotide sequence ID" value="NZ_CBDRGH010000022.1"/>
</dbReference>
<dbReference type="EMBL" id="CP056041">
    <property type="protein sequence ID" value="QKZ23851.1"/>
    <property type="molecule type" value="Genomic_DNA"/>
</dbReference>
<dbReference type="AlphaFoldDB" id="A0A7H8TK00"/>
<accession>A0A7H8TK00</accession>